<keyword evidence="2" id="KW-1133">Transmembrane helix</keyword>
<keyword evidence="2" id="KW-0472">Membrane</keyword>
<dbReference type="OrthoDB" id="5343688at2759"/>
<dbReference type="EMBL" id="CAJPDS010000047">
    <property type="protein sequence ID" value="CAF9928410.1"/>
    <property type="molecule type" value="Genomic_DNA"/>
</dbReference>
<sequence length="343" mass="37444">MAAKMLIRPLDFDVLKGAEWDLEKAWGLGSKIPGYRCSANNGLPAFLSTLRTNIHLSTTDSLPSSPMVPPTTHSLLLNTKPSLLSITTDHQMSTPATTTDAEPLPTLTTHTASTSAEKTAALKLIADSVAQQRQTAAKSILFHQYALAALVLVLALQAYWLSPIALMTSAGGTIMIELVAVRYLTRGYIFAAETINWNWLLESPPSAAGHSRSNSNSSNSGHKRGRSNTTEEPLIVVTKWADEVIGALVMRVSKRERKAYVRAWTVLRRYRGKGVGRSLLEEGVARVMGKAGVKGVDFDEDHANSIRILPPFLNTAFDTQEDRARDVLDEILTAQKSSHRRGS</sequence>
<protein>
    <recommendedName>
        <fullName evidence="3">N-acetyltransferase domain-containing protein</fullName>
    </recommendedName>
</protein>
<dbReference type="Pfam" id="PF00583">
    <property type="entry name" value="Acetyltransf_1"/>
    <property type="match status" value="1"/>
</dbReference>
<dbReference type="InterPro" id="IPR016181">
    <property type="entry name" value="Acyl_CoA_acyltransferase"/>
</dbReference>
<name>A0A8H3FR36_9LECA</name>
<evidence type="ECO:0000256" key="2">
    <source>
        <dbReference type="SAM" id="Phobius"/>
    </source>
</evidence>
<dbReference type="InterPro" id="IPR000182">
    <property type="entry name" value="GNAT_dom"/>
</dbReference>
<accession>A0A8H3FR36</accession>
<organism evidence="4 5">
    <name type="scientific">Heterodermia speciosa</name>
    <dbReference type="NCBI Taxonomy" id="116794"/>
    <lineage>
        <taxon>Eukaryota</taxon>
        <taxon>Fungi</taxon>
        <taxon>Dikarya</taxon>
        <taxon>Ascomycota</taxon>
        <taxon>Pezizomycotina</taxon>
        <taxon>Lecanoromycetes</taxon>
        <taxon>OSLEUM clade</taxon>
        <taxon>Lecanoromycetidae</taxon>
        <taxon>Caliciales</taxon>
        <taxon>Physciaceae</taxon>
        <taxon>Heterodermia</taxon>
    </lineage>
</organism>
<evidence type="ECO:0000313" key="5">
    <source>
        <dbReference type="Proteomes" id="UP000664521"/>
    </source>
</evidence>
<feature type="compositionally biased region" description="Low complexity" evidence="1">
    <location>
        <begin position="208"/>
        <end position="220"/>
    </location>
</feature>
<comment type="caution">
    <text evidence="4">The sequence shown here is derived from an EMBL/GenBank/DDBJ whole genome shotgun (WGS) entry which is preliminary data.</text>
</comment>
<keyword evidence="2" id="KW-0812">Transmembrane</keyword>
<reference evidence="4" key="1">
    <citation type="submission" date="2021-03" db="EMBL/GenBank/DDBJ databases">
        <authorList>
            <person name="Tagirdzhanova G."/>
        </authorList>
    </citation>
    <scope>NUCLEOTIDE SEQUENCE</scope>
</reference>
<proteinExistence type="predicted"/>
<dbReference type="CDD" id="cd04301">
    <property type="entry name" value="NAT_SF"/>
    <property type="match status" value="1"/>
</dbReference>
<gene>
    <name evidence="4" type="ORF">HETSPECPRED_006827</name>
</gene>
<keyword evidence="5" id="KW-1185">Reference proteome</keyword>
<feature type="region of interest" description="Disordered" evidence="1">
    <location>
        <begin position="208"/>
        <end position="229"/>
    </location>
</feature>
<evidence type="ECO:0000313" key="4">
    <source>
        <dbReference type="EMBL" id="CAF9928410.1"/>
    </source>
</evidence>
<evidence type="ECO:0000256" key="1">
    <source>
        <dbReference type="SAM" id="MobiDB-lite"/>
    </source>
</evidence>
<dbReference type="Proteomes" id="UP000664521">
    <property type="component" value="Unassembled WGS sequence"/>
</dbReference>
<dbReference type="GO" id="GO:0016747">
    <property type="term" value="F:acyltransferase activity, transferring groups other than amino-acyl groups"/>
    <property type="evidence" value="ECO:0007669"/>
    <property type="project" value="InterPro"/>
</dbReference>
<dbReference type="AlphaFoldDB" id="A0A8H3FR36"/>
<dbReference type="SUPFAM" id="SSF55729">
    <property type="entry name" value="Acyl-CoA N-acyltransferases (Nat)"/>
    <property type="match status" value="1"/>
</dbReference>
<dbReference type="Gene3D" id="3.40.630.30">
    <property type="match status" value="1"/>
</dbReference>
<feature type="transmembrane region" description="Helical" evidence="2">
    <location>
        <begin position="140"/>
        <end position="160"/>
    </location>
</feature>
<evidence type="ECO:0000259" key="3">
    <source>
        <dbReference type="Pfam" id="PF00583"/>
    </source>
</evidence>
<feature type="domain" description="N-acetyltransferase" evidence="3">
    <location>
        <begin position="230"/>
        <end position="303"/>
    </location>
</feature>